<protein>
    <submittedName>
        <fullName evidence="2">Uncharacterized protein</fullName>
    </submittedName>
</protein>
<accession>A0AAD9X860</accession>
<keyword evidence="3" id="KW-1185">Reference proteome</keyword>
<feature type="region of interest" description="Disordered" evidence="1">
    <location>
        <begin position="1"/>
        <end position="22"/>
    </location>
</feature>
<evidence type="ECO:0000256" key="1">
    <source>
        <dbReference type="SAM" id="MobiDB-lite"/>
    </source>
</evidence>
<feature type="compositionally biased region" description="Basic residues" evidence="1">
    <location>
        <begin position="13"/>
        <end position="22"/>
    </location>
</feature>
<dbReference type="Proteomes" id="UP001280121">
    <property type="component" value="Unassembled WGS sequence"/>
</dbReference>
<evidence type="ECO:0000313" key="3">
    <source>
        <dbReference type="Proteomes" id="UP001280121"/>
    </source>
</evidence>
<evidence type="ECO:0000313" key="2">
    <source>
        <dbReference type="EMBL" id="KAK2654634.1"/>
    </source>
</evidence>
<gene>
    <name evidence="2" type="ORF">Ddye_014490</name>
</gene>
<reference evidence="2" key="1">
    <citation type="journal article" date="2023" name="Plant J.">
        <title>Genome sequences and population genomics provide insights into the demographic history, inbreeding, and mutation load of two 'living fossil' tree species of Dipteronia.</title>
        <authorList>
            <person name="Feng Y."/>
            <person name="Comes H.P."/>
            <person name="Chen J."/>
            <person name="Zhu S."/>
            <person name="Lu R."/>
            <person name="Zhang X."/>
            <person name="Li P."/>
            <person name="Qiu J."/>
            <person name="Olsen K.M."/>
            <person name="Qiu Y."/>
        </authorList>
    </citation>
    <scope>NUCLEOTIDE SEQUENCE</scope>
    <source>
        <strain evidence="2">KIB01</strain>
    </source>
</reference>
<proteinExistence type="predicted"/>
<comment type="caution">
    <text evidence="2">The sequence shown here is derived from an EMBL/GenBank/DDBJ whole genome shotgun (WGS) entry which is preliminary data.</text>
</comment>
<dbReference type="EMBL" id="JANJYI010000004">
    <property type="protein sequence ID" value="KAK2654634.1"/>
    <property type="molecule type" value="Genomic_DNA"/>
</dbReference>
<organism evidence="2 3">
    <name type="scientific">Dipteronia dyeriana</name>
    <dbReference type="NCBI Taxonomy" id="168575"/>
    <lineage>
        <taxon>Eukaryota</taxon>
        <taxon>Viridiplantae</taxon>
        <taxon>Streptophyta</taxon>
        <taxon>Embryophyta</taxon>
        <taxon>Tracheophyta</taxon>
        <taxon>Spermatophyta</taxon>
        <taxon>Magnoliopsida</taxon>
        <taxon>eudicotyledons</taxon>
        <taxon>Gunneridae</taxon>
        <taxon>Pentapetalae</taxon>
        <taxon>rosids</taxon>
        <taxon>malvids</taxon>
        <taxon>Sapindales</taxon>
        <taxon>Sapindaceae</taxon>
        <taxon>Hippocastanoideae</taxon>
        <taxon>Acereae</taxon>
        <taxon>Dipteronia</taxon>
    </lineage>
</organism>
<dbReference type="AlphaFoldDB" id="A0AAD9X860"/>
<name>A0AAD9X860_9ROSI</name>
<feature type="compositionally biased region" description="Polar residues" evidence="1">
    <location>
        <begin position="1"/>
        <end position="12"/>
    </location>
</feature>
<sequence>MGQIHQNMARPSSKSKHKRTLHKGRSTTIIDMMQFVSDWFDSEESENDPCIVSEGGVANYEISVQMWVEIEENDDQFESSIFENLTQQMVETIGFEVFDETHVEPINLFVEEIDKTTESNIF</sequence>